<gene>
    <name evidence="3" type="ORF">NCTC9935_00854</name>
</gene>
<dbReference type="InterPro" id="IPR029058">
    <property type="entry name" value="AB_hydrolase_fold"/>
</dbReference>
<evidence type="ECO:0000256" key="1">
    <source>
        <dbReference type="ARBA" id="ARBA00022801"/>
    </source>
</evidence>
<dbReference type="Gene3D" id="3.40.50.1820">
    <property type="entry name" value="alpha/beta hydrolase"/>
    <property type="match status" value="1"/>
</dbReference>
<organism evidence="3 4">
    <name type="scientific">Schaalia odontolytica</name>
    <dbReference type="NCBI Taxonomy" id="1660"/>
    <lineage>
        <taxon>Bacteria</taxon>
        <taxon>Bacillati</taxon>
        <taxon>Actinomycetota</taxon>
        <taxon>Actinomycetes</taxon>
        <taxon>Actinomycetales</taxon>
        <taxon>Actinomycetaceae</taxon>
        <taxon>Schaalia</taxon>
    </lineage>
</organism>
<dbReference type="Proteomes" id="UP000250192">
    <property type="component" value="Unassembled WGS sequence"/>
</dbReference>
<dbReference type="PANTHER" id="PTHR43329">
    <property type="entry name" value="EPOXIDE HYDROLASE"/>
    <property type="match status" value="1"/>
</dbReference>
<sequence>MKTLLPAGAIELEGPWTHRHVSAGGTAFHVADMGESMDHALVLLHGFPEHWWSWREALPMLAEQTPRVFALDIRGFGTSDLTHGDYDLRQMANDVIGVVRALGVASFSVAGTGIGGTIAWMIGALAPLELRSVCVLSAPHPLGVQPIIGRAPWAGGRVLQGRLALPTGRERALRSGSLVTTVYRAWASPGNVEGLVSQSGPYRAALQRPFAANTALRGLSAARKMSREERRLLAEPLSVPVLSLVGRDDGAWSPLDHAADAQFVDAPLTQIVIREAGHFLPEEAPQAVAQALSEHVAAHAI</sequence>
<name>A0A2X0U505_9ACTO</name>
<evidence type="ECO:0000313" key="4">
    <source>
        <dbReference type="Proteomes" id="UP000250192"/>
    </source>
</evidence>
<dbReference type="AlphaFoldDB" id="A0A2X0U505"/>
<keyword evidence="1 3" id="KW-0378">Hydrolase</keyword>
<dbReference type="STRING" id="1660.APY09_02140"/>
<dbReference type="InterPro" id="IPR000073">
    <property type="entry name" value="AB_hydrolase_1"/>
</dbReference>
<protein>
    <submittedName>
        <fullName evidence="3">Fluoroacetate dehalogenase</fullName>
        <ecNumber evidence="3">3.8.1.3</ecNumber>
    </submittedName>
</protein>
<evidence type="ECO:0000259" key="2">
    <source>
        <dbReference type="Pfam" id="PF00561"/>
    </source>
</evidence>
<dbReference type="EC" id="3.8.1.3" evidence="3"/>
<dbReference type="RefSeq" id="WP_111823383.1">
    <property type="nucleotide sequence ID" value="NZ_CBDERX010000071.1"/>
</dbReference>
<dbReference type="OrthoDB" id="2987348at2"/>
<dbReference type="Pfam" id="PF00561">
    <property type="entry name" value="Abhydrolase_1"/>
    <property type="match status" value="1"/>
</dbReference>
<dbReference type="EMBL" id="UAPR01000002">
    <property type="protein sequence ID" value="SPT55355.1"/>
    <property type="molecule type" value="Genomic_DNA"/>
</dbReference>
<dbReference type="SUPFAM" id="SSF53474">
    <property type="entry name" value="alpha/beta-Hydrolases"/>
    <property type="match status" value="1"/>
</dbReference>
<dbReference type="GO" id="GO:0018785">
    <property type="term" value="F:haloacetate dehalogenase activity"/>
    <property type="evidence" value="ECO:0007669"/>
    <property type="project" value="UniProtKB-EC"/>
</dbReference>
<feature type="domain" description="AB hydrolase-1" evidence="2">
    <location>
        <begin position="40"/>
        <end position="285"/>
    </location>
</feature>
<proteinExistence type="predicted"/>
<dbReference type="PRINTS" id="PR00412">
    <property type="entry name" value="EPOXHYDRLASE"/>
</dbReference>
<dbReference type="InterPro" id="IPR000639">
    <property type="entry name" value="Epox_hydrolase-like"/>
</dbReference>
<dbReference type="GeneID" id="93758319"/>
<keyword evidence="4" id="KW-1185">Reference proteome</keyword>
<evidence type="ECO:0000313" key="3">
    <source>
        <dbReference type="EMBL" id="SPT55355.1"/>
    </source>
</evidence>
<accession>A0A2X0U505</accession>
<reference evidence="3 4" key="1">
    <citation type="submission" date="2018-06" db="EMBL/GenBank/DDBJ databases">
        <authorList>
            <consortium name="Pathogen Informatics"/>
            <person name="Doyle S."/>
        </authorList>
    </citation>
    <scope>NUCLEOTIDE SEQUENCE [LARGE SCALE GENOMIC DNA]</scope>
    <source>
        <strain evidence="3 4">NCTC9935</strain>
    </source>
</reference>